<accession>A0A2U1KF30</accession>
<reference evidence="1 2" key="1">
    <citation type="journal article" date="2018" name="Mol. Plant">
        <title>The genome of Artemisia annua provides insight into the evolution of Asteraceae family and artemisinin biosynthesis.</title>
        <authorList>
            <person name="Shen Q."/>
            <person name="Zhang L."/>
            <person name="Liao Z."/>
            <person name="Wang S."/>
            <person name="Yan T."/>
            <person name="Shi P."/>
            <person name="Liu M."/>
            <person name="Fu X."/>
            <person name="Pan Q."/>
            <person name="Wang Y."/>
            <person name="Lv Z."/>
            <person name="Lu X."/>
            <person name="Zhang F."/>
            <person name="Jiang W."/>
            <person name="Ma Y."/>
            <person name="Chen M."/>
            <person name="Hao X."/>
            <person name="Li L."/>
            <person name="Tang Y."/>
            <person name="Lv G."/>
            <person name="Zhou Y."/>
            <person name="Sun X."/>
            <person name="Brodelius P.E."/>
            <person name="Rose J.K.C."/>
            <person name="Tang K."/>
        </authorList>
    </citation>
    <scope>NUCLEOTIDE SEQUENCE [LARGE SCALE GENOMIC DNA]</scope>
    <source>
        <strain evidence="2">cv. Huhao1</strain>
        <tissue evidence="1">Leaf</tissue>
    </source>
</reference>
<evidence type="ECO:0000313" key="2">
    <source>
        <dbReference type="Proteomes" id="UP000245207"/>
    </source>
</evidence>
<sequence>MYLGLPNGSDMHICDGWSEVVDRLRDKLPLGKQTTSPLAGGSRLLNRYLSLKDDVKGISWVKWDNIISCKKIEGINVGGLLAENLSLLGKWKWKWKWRFLMEDDALWKKLVRCDDGVSLVDRFERWPLIDGAWKSVWNWRTQPRGRAIEIRTTYLTSFP</sequence>
<protein>
    <recommendedName>
        <fullName evidence="3">RNA-directed DNA polymerase, eukaryota, Reverse transcriptase zinc-binding domain protein</fullName>
    </recommendedName>
</protein>
<name>A0A2U1KF30_ARTAN</name>
<organism evidence="1 2">
    <name type="scientific">Artemisia annua</name>
    <name type="common">Sweet wormwood</name>
    <dbReference type="NCBI Taxonomy" id="35608"/>
    <lineage>
        <taxon>Eukaryota</taxon>
        <taxon>Viridiplantae</taxon>
        <taxon>Streptophyta</taxon>
        <taxon>Embryophyta</taxon>
        <taxon>Tracheophyta</taxon>
        <taxon>Spermatophyta</taxon>
        <taxon>Magnoliopsida</taxon>
        <taxon>eudicotyledons</taxon>
        <taxon>Gunneridae</taxon>
        <taxon>Pentapetalae</taxon>
        <taxon>asterids</taxon>
        <taxon>campanulids</taxon>
        <taxon>Asterales</taxon>
        <taxon>Asteraceae</taxon>
        <taxon>Asteroideae</taxon>
        <taxon>Anthemideae</taxon>
        <taxon>Artemisiinae</taxon>
        <taxon>Artemisia</taxon>
    </lineage>
</organism>
<proteinExistence type="predicted"/>
<comment type="caution">
    <text evidence="1">The sequence shown here is derived from an EMBL/GenBank/DDBJ whole genome shotgun (WGS) entry which is preliminary data.</text>
</comment>
<dbReference type="EMBL" id="PKPP01020242">
    <property type="protein sequence ID" value="PWA35318.1"/>
    <property type="molecule type" value="Genomic_DNA"/>
</dbReference>
<evidence type="ECO:0000313" key="1">
    <source>
        <dbReference type="EMBL" id="PWA35318.1"/>
    </source>
</evidence>
<keyword evidence="2" id="KW-1185">Reference proteome</keyword>
<dbReference type="AlphaFoldDB" id="A0A2U1KF30"/>
<gene>
    <name evidence="1" type="ORF">CTI12_AA610580</name>
</gene>
<evidence type="ECO:0008006" key="3">
    <source>
        <dbReference type="Google" id="ProtNLM"/>
    </source>
</evidence>
<dbReference type="Proteomes" id="UP000245207">
    <property type="component" value="Unassembled WGS sequence"/>
</dbReference>
<dbReference type="OrthoDB" id="1937528at2759"/>